<accession>B6K2H5</accession>
<feature type="region of interest" description="Disordered" evidence="2">
    <location>
        <begin position="477"/>
        <end position="506"/>
    </location>
</feature>
<gene>
    <name evidence="5" type="primary">avl9</name>
    <name evidence="4" type="ORF">SJAG_02443</name>
</gene>
<dbReference type="PANTHER" id="PTHR31017">
    <property type="entry name" value="LATE SECRETORY PATHWAY PROTEIN AVL9-RELATED"/>
    <property type="match status" value="1"/>
</dbReference>
<dbReference type="VEuPathDB" id="FungiDB:SJAG_02443"/>
<evidence type="ECO:0000313" key="4">
    <source>
        <dbReference type="EMBL" id="EEB07356.1"/>
    </source>
</evidence>
<evidence type="ECO:0000259" key="3">
    <source>
        <dbReference type="PROSITE" id="PS50211"/>
    </source>
</evidence>
<proteinExistence type="inferred from homology"/>
<dbReference type="InterPro" id="IPR037516">
    <property type="entry name" value="Tripartite_DENN"/>
</dbReference>
<dbReference type="OMA" id="IRTQFRV"/>
<protein>
    <submittedName>
        <fullName evidence="4">LAlv9 family protein</fullName>
    </submittedName>
</protein>
<keyword evidence="6" id="KW-1185">Reference proteome</keyword>
<comment type="similarity">
    <text evidence="1">Belongs to the AVL9 family.</text>
</comment>
<dbReference type="HOGENOM" id="CLU_009066_3_1_1"/>
<reference evidence="4 6" key="1">
    <citation type="journal article" date="2011" name="Science">
        <title>Comparative functional genomics of the fission yeasts.</title>
        <authorList>
            <person name="Rhind N."/>
            <person name="Chen Z."/>
            <person name="Yassour M."/>
            <person name="Thompson D.A."/>
            <person name="Haas B.J."/>
            <person name="Habib N."/>
            <person name="Wapinski I."/>
            <person name="Roy S."/>
            <person name="Lin M.F."/>
            <person name="Heiman D.I."/>
            <person name="Young S.K."/>
            <person name="Furuya K."/>
            <person name="Guo Y."/>
            <person name="Pidoux A."/>
            <person name="Chen H.M."/>
            <person name="Robbertse B."/>
            <person name="Goldberg J.M."/>
            <person name="Aoki K."/>
            <person name="Bayne E.H."/>
            <person name="Berlin A.M."/>
            <person name="Desjardins C.A."/>
            <person name="Dobbs E."/>
            <person name="Dukaj L."/>
            <person name="Fan L."/>
            <person name="FitzGerald M.G."/>
            <person name="French C."/>
            <person name="Gujja S."/>
            <person name="Hansen K."/>
            <person name="Keifenheim D."/>
            <person name="Levin J.Z."/>
            <person name="Mosher R.A."/>
            <person name="Mueller C.A."/>
            <person name="Pfiffner J."/>
            <person name="Priest M."/>
            <person name="Russ C."/>
            <person name="Smialowska A."/>
            <person name="Swoboda P."/>
            <person name="Sykes S.M."/>
            <person name="Vaughn M."/>
            <person name="Vengrova S."/>
            <person name="Yoder R."/>
            <person name="Zeng Q."/>
            <person name="Allshire R."/>
            <person name="Baulcombe D."/>
            <person name="Birren B.W."/>
            <person name="Brown W."/>
            <person name="Ekwall K."/>
            <person name="Kellis M."/>
            <person name="Leatherwood J."/>
            <person name="Levin H."/>
            <person name="Margalit H."/>
            <person name="Martienssen R."/>
            <person name="Nieduszynski C.A."/>
            <person name="Spatafora J.W."/>
            <person name="Friedman N."/>
            <person name="Dalgaard J.Z."/>
            <person name="Baumann P."/>
            <person name="Niki H."/>
            <person name="Regev A."/>
            <person name="Nusbaum C."/>
        </authorList>
    </citation>
    <scope>NUCLEOTIDE SEQUENCE [LARGE SCALE GENOMIC DNA]</scope>
    <source>
        <strain evidence="6">yFS275 / FY16936</strain>
    </source>
</reference>
<evidence type="ECO:0000256" key="2">
    <source>
        <dbReference type="SAM" id="MobiDB-lite"/>
    </source>
</evidence>
<dbReference type="GeneID" id="7049191"/>
<sequence length="506" mass="56757">MGEPSREKAVVCVVSVGFHHFRGPEVEHVYPEEFKLPKEWNLLPFYALPDGSHQSDHEFAYFTLPAQENGHMTSFFGISCVRQLPITALKNAPPPDVTRSYIQKAVVVVLRAPLYGILKEKLGIACGTYFEQADFSQLDILNDFYMNIKNLNASDTSNYYLGLPLARFVQRWESKVITMLKLILLKKKILVYGKGADAVGTLQFCLVSLIPGLMQHFEDAASPEIEICQTKLAKSTSLKTSDRNSLLAYMGLPLILFGKGSFFAPYAPLQQLPMLQSPLTSSWLAGTTNQLLIQKQSKLADAIINLETCSVEILSNGNLCSAASPTWADKRWISELLSIVHKPEMDAESVNYVGNDDWLRAQFETYILGFLSTVRFYEFMEGSTPLQRSMYHYLPSDDCFDDYGRPFLDAWKQTTCYQLWNAVTDHDIFDVIEPKHPCQTSRVYNVGTRLARFAHTLSTTFAANIKQTTSPFLYRRVSTQEDDNGEGQGSNETSSGPEGPSTSSSN</sequence>
<dbReference type="Proteomes" id="UP000001744">
    <property type="component" value="Unassembled WGS sequence"/>
</dbReference>
<dbReference type="AlphaFoldDB" id="B6K2H5"/>
<organism evidence="4 6">
    <name type="scientific">Schizosaccharomyces japonicus (strain yFS275 / FY16936)</name>
    <name type="common">Fission yeast</name>
    <dbReference type="NCBI Taxonomy" id="402676"/>
    <lineage>
        <taxon>Eukaryota</taxon>
        <taxon>Fungi</taxon>
        <taxon>Dikarya</taxon>
        <taxon>Ascomycota</taxon>
        <taxon>Taphrinomycotina</taxon>
        <taxon>Schizosaccharomycetes</taxon>
        <taxon>Schizosaccharomycetales</taxon>
        <taxon>Schizosaccharomycetaceae</taxon>
        <taxon>Schizosaccharomyces</taxon>
    </lineage>
</organism>
<dbReference type="eggNOG" id="KOG3823">
    <property type="taxonomic scope" value="Eukaryota"/>
</dbReference>
<dbReference type="Pfam" id="PF09794">
    <property type="entry name" value="Avl9"/>
    <property type="match status" value="1"/>
</dbReference>
<dbReference type="OrthoDB" id="192887at2759"/>
<dbReference type="InterPro" id="IPR018307">
    <property type="entry name" value="ABL9/DENND6_dom"/>
</dbReference>
<dbReference type="RefSeq" id="XP_002173649.1">
    <property type="nucleotide sequence ID" value="XM_002173613.1"/>
</dbReference>
<dbReference type="PROSITE" id="PS50211">
    <property type="entry name" value="DENN"/>
    <property type="match status" value="1"/>
</dbReference>
<feature type="compositionally biased region" description="Low complexity" evidence="2">
    <location>
        <begin position="492"/>
        <end position="506"/>
    </location>
</feature>
<evidence type="ECO:0000313" key="5">
    <source>
        <dbReference type="JaponicusDB" id="SJAG_02443"/>
    </source>
</evidence>
<name>B6K2H5_SCHJY</name>
<dbReference type="JaponicusDB" id="SJAG_02443">
    <property type="gene designation" value="avl9"/>
</dbReference>
<evidence type="ECO:0000313" key="6">
    <source>
        <dbReference type="Proteomes" id="UP000001744"/>
    </source>
</evidence>
<dbReference type="EMBL" id="KE651166">
    <property type="protein sequence ID" value="EEB07356.1"/>
    <property type="molecule type" value="Genomic_DNA"/>
</dbReference>
<dbReference type="PANTHER" id="PTHR31017:SF1">
    <property type="entry name" value="LATE SECRETORY PATHWAY PROTEIN AVL9 HOMOLOG"/>
    <property type="match status" value="1"/>
</dbReference>
<dbReference type="InterPro" id="IPR051731">
    <property type="entry name" value="DENND11/AVL9_GEFs"/>
</dbReference>
<evidence type="ECO:0000256" key="1">
    <source>
        <dbReference type="ARBA" id="ARBA00038178"/>
    </source>
</evidence>
<feature type="domain" description="UDENN" evidence="3">
    <location>
        <begin position="11"/>
        <end position="438"/>
    </location>
</feature>
<dbReference type="GO" id="GO:0005737">
    <property type="term" value="C:cytoplasm"/>
    <property type="evidence" value="ECO:0000318"/>
    <property type="project" value="GO_Central"/>
</dbReference>